<sequence length="393" mass="44162">MEEIINEAVKIFSSYFFNFPLISFFSYGSITSKTAAYVCHNCSNADFISLVKKEILSNNCKFSTSKGKVSREDSVCYKQNEKVIVVNPTAKIASKFIVQSAEKFGGSEIKSIPLTQSEKNDLDMFYQIDNSFRQLSLKSIVAYAGEYDNSYLNKKTPSTKFVQGIDYNKNAQCSMSSFPTDFFTSKDYKQRVLNELGALMKASLGGLTWTQFVGGFKDTDLTGLTLELTDVEIIFNHSNASKIFVHVIYDKNDYRVAPDNRLTFSVSYVGEYYREGNKNISFNFELESELSYAGGVSISDLFTPSGSDNSVRFNGDKVDPCLVQFFELNKTQATTRTPLSNDEIYGHWAGVLDEGGGQICRLRTPIRGYSGYGCFTDKNEVQDLIYEYMGLCN</sequence>
<protein>
    <submittedName>
        <fullName evidence="1">Uncharacterized protein</fullName>
    </submittedName>
</protein>
<keyword evidence="2" id="KW-1185">Reference proteome</keyword>
<comment type="caution">
    <text evidence="1">The sequence shown here is derived from an EMBL/GenBank/DDBJ whole genome shotgun (WGS) entry which is preliminary data.</text>
</comment>
<name>A0ABS9QTR3_9GAMM</name>
<dbReference type="RefSeq" id="WP_240130429.1">
    <property type="nucleotide sequence ID" value="NZ_JACSDI010000003.1"/>
</dbReference>
<proteinExistence type="predicted"/>
<dbReference type="EMBL" id="JACSDI010000003">
    <property type="protein sequence ID" value="MCG9963732.1"/>
    <property type="molecule type" value="Genomic_DNA"/>
</dbReference>
<accession>A0ABS9QTR3</accession>
<dbReference type="Proteomes" id="UP000829384">
    <property type="component" value="Unassembled WGS sequence"/>
</dbReference>
<evidence type="ECO:0000313" key="2">
    <source>
        <dbReference type="Proteomes" id="UP000829384"/>
    </source>
</evidence>
<gene>
    <name evidence="1" type="ORF">H9J30_07335</name>
</gene>
<evidence type="ECO:0000313" key="1">
    <source>
        <dbReference type="EMBL" id="MCG9963732.1"/>
    </source>
</evidence>
<reference evidence="1 2" key="1">
    <citation type="submission" date="2020-08" db="EMBL/GenBank/DDBJ databases">
        <title>Whole genome sequence of Shewanella sp strain PS-2.</title>
        <authorList>
            <person name="Das S.K."/>
        </authorList>
    </citation>
    <scope>NUCLEOTIDE SEQUENCE [LARGE SCALE GENOMIC DNA]</scope>
    <source>
        <strain evidence="1 2">PS-2</strain>
    </source>
</reference>
<organism evidence="1 2">
    <name type="scientific">Shewanella cutis</name>
    <dbReference type="NCBI Taxonomy" id="2766780"/>
    <lineage>
        <taxon>Bacteria</taxon>
        <taxon>Pseudomonadati</taxon>
        <taxon>Pseudomonadota</taxon>
        <taxon>Gammaproteobacteria</taxon>
        <taxon>Alteromonadales</taxon>
        <taxon>Shewanellaceae</taxon>
        <taxon>Shewanella</taxon>
    </lineage>
</organism>